<evidence type="ECO:0000256" key="1">
    <source>
        <dbReference type="ARBA" id="ARBA00022485"/>
    </source>
</evidence>
<gene>
    <name evidence="5" type="primary">ispH</name>
    <name evidence="6" type="ORF">GE115_13780</name>
</gene>
<feature type="binding site" evidence="5">
    <location>
        <position position="60"/>
    </location>
    <ligand>
        <name>isopentenyl diphosphate</name>
        <dbReference type="ChEBI" id="CHEBI:128769"/>
    </ligand>
</feature>
<dbReference type="GO" id="GO:0051539">
    <property type="term" value="F:4 iron, 4 sulfur cluster binding"/>
    <property type="evidence" value="ECO:0007669"/>
    <property type="project" value="UniProtKB-UniRule"/>
</dbReference>
<organism evidence="6 7">
    <name type="scientific">Agromyces agglutinans</name>
    <dbReference type="NCBI Taxonomy" id="2662258"/>
    <lineage>
        <taxon>Bacteria</taxon>
        <taxon>Bacillati</taxon>
        <taxon>Actinomycetota</taxon>
        <taxon>Actinomycetes</taxon>
        <taxon>Micrococcales</taxon>
        <taxon>Microbacteriaceae</taxon>
        <taxon>Agromyces</taxon>
    </lineage>
</organism>
<feature type="binding site" evidence="5">
    <location>
        <position position="243"/>
    </location>
    <ligand>
        <name>dimethylallyl diphosphate</name>
        <dbReference type="ChEBI" id="CHEBI:57623"/>
    </ligand>
</feature>
<feature type="binding site" evidence="5">
    <location>
        <position position="241"/>
    </location>
    <ligand>
        <name>isopentenyl diphosphate</name>
        <dbReference type="ChEBI" id="CHEBI:128769"/>
    </ligand>
</feature>
<comment type="similarity">
    <text evidence="5">Belongs to the IspH family.</text>
</comment>
<dbReference type="RefSeq" id="WP_153685405.1">
    <property type="nucleotide sequence ID" value="NZ_WJIF01000008.1"/>
</dbReference>
<name>A0A6I2FEH1_9MICO</name>
<dbReference type="UniPathway" id="UPA00056">
    <property type="reaction ID" value="UER00097"/>
</dbReference>
<feature type="binding site" evidence="5">
    <location>
        <position position="143"/>
    </location>
    <ligand>
        <name>isopentenyl diphosphate</name>
        <dbReference type="ChEBI" id="CHEBI:128769"/>
    </ligand>
</feature>
<dbReference type="Proteomes" id="UP000431080">
    <property type="component" value="Unassembled WGS sequence"/>
</dbReference>
<feature type="binding site" evidence="5">
    <location>
        <position position="93"/>
    </location>
    <ligand>
        <name>isopentenyl diphosphate</name>
        <dbReference type="ChEBI" id="CHEBI:128769"/>
    </ligand>
</feature>
<evidence type="ECO:0000256" key="3">
    <source>
        <dbReference type="ARBA" id="ARBA00023004"/>
    </source>
</evidence>
<keyword evidence="1 5" id="KW-0004">4Fe-4S</keyword>
<proteinExistence type="inferred from homology"/>
<keyword evidence="4 5" id="KW-0411">Iron-sulfur</keyword>
<dbReference type="GO" id="GO:0016114">
    <property type="term" value="P:terpenoid biosynthetic process"/>
    <property type="evidence" value="ECO:0007669"/>
    <property type="project" value="UniProtKB-UniRule"/>
</dbReference>
<evidence type="ECO:0000313" key="7">
    <source>
        <dbReference type="Proteomes" id="UP000431080"/>
    </source>
</evidence>
<dbReference type="AlphaFoldDB" id="A0A6I2FEH1"/>
<comment type="pathway">
    <text evidence="5">Isoprenoid biosynthesis; dimethylallyl diphosphate biosynthesis; dimethylallyl diphosphate from (2E)-4-hydroxy-3-methylbutenyl diphosphate: step 1/1.</text>
</comment>
<feature type="binding site" evidence="5">
    <location>
        <position position="243"/>
    </location>
    <ligand>
        <name>isopentenyl diphosphate</name>
        <dbReference type="ChEBI" id="CHEBI:128769"/>
    </ligand>
</feature>
<evidence type="ECO:0000313" key="6">
    <source>
        <dbReference type="EMBL" id="MRG60926.1"/>
    </source>
</evidence>
<feature type="binding site" evidence="5">
    <location>
        <position position="242"/>
    </location>
    <ligand>
        <name>isopentenyl diphosphate</name>
        <dbReference type="ChEBI" id="CHEBI:128769"/>
    </ligand>
</feature>
<dbReference type="Gene3D" id="3.40.1010.20">
    <property type="entry name" value="4-hydroxy-3-methylbut-2-enyl diphosphate reductase, catalytic domain"/>
    <property type="match status" value="2"/>
</dbReference>
<accession>A0A6I2FEH1</accession>
<feature type="binding site" evidence="5">
    <location>
        <position position="241"/>
    </location>
    <ligand>
        <name>dimethylallyl diphosphate</name>
        <dbReference type="ChEBI" id="CHEBI:57623"/>
    </ligand>
</feature>
<evidence type="ECO:0000256" key="2">
    <source>
        <dbReference type="ARBA" id="ARBA00022723"/>
    </source>
</evidence>
<feature type="binding site" evidence="5">
    <location>
        <position position="93"/>
    </location>
    <ligand>
        <name>(2E)-4-hydroxy-3-methylbut-2-enyl diphosphate</name>
        <dbReference type="ChEBI" id="CHEBI:128753"/>
    </ligand>
</feature>
<comment type="pathway">
    <text evidence="5">Isoprenoid biosynthesis; isopentenyl diphosphate biosynthesis via DXP pathway; isopentenyl diphosphate from 1-deoxy-D-xylulose 5-phosphate: step 6/6.</text>
</comment>
<dbReference type="EC" id="1.17.7.4" evidence="5"/>
<feature type="binding site" evidence="5">
    <location>
        <position position="286"/>
    </location>
    <ligand>
        <name>(2E)-4-hydroxy-3-methylbut-2-enyl diphosphate</name>
        <dbReference type="ChEBI" id="CHEBI:128753"/>
    </ligand>
</feature>
<feature type="binding site" evidence="5">
    <location>
        <position position="242"/>
    </location>
    <ligand>
        <name>(2E)-4-hydroxy-3-methylbut-2-enyl diphosphate</name>
        <dbReference type="ChEBI" id="CHEBI:128753"/>
    </ligand>
</feature>
<dbReference type="GO" id="GO:0051745">
    <property type="term" value="F:4-hydroxy-3-methylbut-2-enyl diphosphate reductase activity"/>
    <property type="evidence" value="ECO:0007669"/>
    <property type="project" value="UniProtKB-UniRule"/>
</dbReference>
<dbReference type="CDD" id="cd13944">
    <property type="entry name" value="lytB_ispH"/>
    <property type="match status" value="1"/>
</dbReference>
<feature type="binding site" evidence="5">
    <location>
        <position position="243"/>
    </location>
    <ligand>
        <name>(2E)-4-hydroxy-3-methylbut-2-enyl diphosphate</name>
        <dbReference type="ChEBI" id="CHEBI:128753"/>
    </ligand>
</feature>
<feature type="binding site" evidence="5">
    <location>
        <position position="60"/>
    </location>
    <ligand>
        <name>(2E)-4-hydroxy-3-methylbut-2-enyl diphosphate</name>
        <dbReference type="ChEBI" id="CHEBI:128753"/>
    </ligand>
</feature>
<feature type="binding site" evidence="5">
    <location>
        <position position="31"/>
    </location>
    <ligand>
        <name>[4Fe-4S] cluster</name>
        <dbReference type="ChEBI" id="CHEBI:49883"/>
    </ligand>
</feature>
<keyword evidence="5 6" id="KW-0560">Oxidoreductase</keyword>
<comment type="function">
    <text evidence="5">Catalyzes the conversion of 1-hydroxy-2-methyl-2-(E)-butenyl 4-diphosphate (HMBPP) into a mixture of isopentenyl diphosphate (IPP) and dimethylallyl diphosphate (DMAPP). Acts in the terminal step of the DOXP/MEP pathway for isoprenoid precursor biosynthesis.</text>
</comment>
<reference evidence="6 7" key="1">
    <citation type="submission" date="2019-10" db="EMBL/GenBank/DDBJ databases">
        <authorList>
            <person name="Nie G."/>
            <person name="Ming H."/>
            <person name="Yi B."/>
        </authorList>
    </citation>
    <scope>NUCLEOTIDE SEQUENCE [LARGE SCALE GENOMIC DNA]</scope>
    <source>
        <strain evidence="6 7">CFH 90414</strain>
    </source>
</reference>
<dbReference type="PANTHER" id="PTHR30426:SF0">
    <property type="entry name" value="4-HYDROXY-3-METHYLBUT-2-ENYL DIPHOSPHATE REDUCTASE"/>
    <property type="match status" value="1"/>
</dbReference>
<keyword evidence="7" id="KW-1185">Reference proteome</keyword>
<evidence type="ECO:0000256" key="4">
    <source>
        <dbReference type="ARBA" id="ARBA00023014"/>
    </source>
</evidence>
<feature type="binding site" evidence="5">
    <location>
        <position position="286"/>
    </location>
    <ligand>
        <name>dimethylallyl diphosphate</name>
        <dbReference type="ChEBI" id="CHEBI:57623"/>
    </ligand>
</feature>
<dbReference type="PANTHER" id="PTHR30426">
    <property type="entry name" value="4-HYDROXY-3-METHYLBUT-2-ENYL DIPHOSPHATE REDUCTASE"/>
    <property type="match status" value="1"/>
</dbReference>
<feature type="binding site" evidence="5">
    <location>
        <position position="115"/>
    </location>
    <ligand>
        <name>[4Fe-4S] cluster</name>
        <dbReference type="ChEBI" id="CHEBI:49883"/>
    </ligand>
</feature>
<dbReference type="NCBIfam" id="TIGR00216">
    <property type="entry name" value="ispH_lytB"/>
    <property type="match status" value="1"/>
</dbReference>
<keyword evidence="5" id="KW-0414">Isoprene biosynthesis</keyword>
<dbReference type="InterPro" id="IPR003451">
    <property type="entry name" value="LytB/IspH"/>
</dbReference>
<comment type="cofactor">
    <cofactor evidence="5">
        <name>[4Fe-4S] cluster</name>
        <dbReference type="ChEBI" id="CHEBI:49883"/>
    </cofactor>
    <text evidence="5">Binds 1 [4Fe-4S] cluster per subunit.</text>
</comment>
<dbReference type="NCBIfam" id="NF002189">
    <property type="entry name" value="PRK01045.1-3"/>
    <property type="match status" value="1"/>
</dbReference>
<dbReference type="GO" id="GO:0019288">
    <property type="term" value="P:isopentenyl diphosphate biosynthetic process, methylerythritol 4-phosphate pathway"/>
    <property type="evidence" value="ECO:0007669"/>
    <property type="project" value="UniProtKB-UniRule"/>
</dbReference>
<feature type="binding site" evidence="5">
    <location>
        <position position="93"/>
    </location>
    <ligand>
        <name>dimethylallyl diphosphate</name>
        <dbReference type="ChEBI" id="CHEBI:57623"/>
    </ligand>
</feature>
<dbReference type="UniPathway" id="UPA00059">
    <property type="reaction ID" value="UER00105"/>
</dbReference>
<feature type="binding site" evidence="5">
    <location>
        <position position="143"/>
    </location>
    <ligand>
        <name>dimethylallyl diphosphate</name>
        <dbReference type="ChEBI" id="CHEBI:57623"/>
    </ligand>
</feature>
<dbReference type="Pfam" id="PF02401">
    <property type="entry name" value="LYTB"/>
    <property type="match status" value="1"/>
</dbReference>
<dbReference type="GO" id="GO:0046872">
    <property type="term" value="F:metal ion binding"/>
    <property type="evidence" value="ECO:0007669"/>
    <property type="project" value="UniProtKB-KW"/>
</dbReference>
<dbReference type="NCBIfam" id="NF002190">
    <property type="entry name" value="PRK01045.1-4"/>
    <property type="match status" value="1"/>
</dbReference>
<feature type="binding site" evidence="5">
    <location>
        <position position="60"/>
    </location>
    <ligand>
        <name>dimethylallyl diphosphate</name>
        <dbReference type="ChEBI" id="CHEBI:57623"/>
    </ligand>
</feature>
<protein>
    <recommendedName>
        <fullName evidence="5">4-hydroxy-3-methylbut-2-enyl diphosphate reductase</fullName>
        <shortName evidence="5">HMBPP reductase</shortName>
        <ecNumber evidence="5">1.17.7.4</ecNumber>
    </recommendedName>
</protein>
<feature type="binding site" evidence="5">
    <location>
        <position position="213"/>
    </location>
    <ligand>
        <name>[4Fe-4S] cluster</name>
        <dbReference type="ChEBI" id="CHEBI:49883"/>
    </ligand>
</feature>
<feature type="binding site" evidence="5">
    <location>
        <position position="242"/>
    </location>
    <ligand>
        <name>dimethylallyl diphosphate</name>
        <dbReference type="ChEBI" id="CHEBI:57623"/>
    </ligand>
</feature>
<comment type="catalytic activity">
    <reaction evidence="5">
        <text>dimethylallyl diphosphate + 2 oxidized [2Fe-2S]-[ferredoxin] + H2O = (2E)-4-hydroxy-3-methylbut-2-enyl diphosphate + 2 reduced [2Fe-2S]-[ferredoxin] + 2 H(+)</text>
        <dbReference type="Rhea" id="RHEA:24825"/>
        <dbReference type="Rhea" id="RHEA-COMP:10000"/>
        <dbReference type="Rhea" id="RHEA-COMP:10001"/>
        <dbReference type="ChEBI" id="CHEBI:15377"/>
        <dbReference type="ChEBI" id="CHEBI:15378"/>
        <dbReference type="ChEBI" id="CHEBI:33737"/>
        <dbReference type="ChEBI" id="CHEBI:33738"/>
        <dbReference type="ChEBI" id="CHEBI:57623"/>
        <dbReference type="ChEBI" id="CHEBI:128753"/>
        <dbReference type="EC" id="1.17.7.4"/>
    </reaction>
</comment>
<feature type="binding site" evidence="5">
    <location>
        <position position="286"/>
    </location>
    <ligand>
        <name>isopentenyl diphosphate</name>
        <dbReference type="ChEBI" id="CHEBI:128769"/>
    </ligand>
</feature>
<dbReference type="HAMAP" id="MF_00191">
    <property type="entry name" value="IspH"/>
    <property type="match status" value="1"/>
</dbReference>
<keyword evidence="3 5" id="KW-0408">Iron</keyword>
<feature type="active site" description="Proton donor" evidence="5">
    <location>
        <position position="145"/>
    </location>
</feature>
<feature type="binding site" evidence="5">
    <location>
        <position position="183"/>
    </location>
    <ligand>
        <name>(2E)-4-hydroxy-3-methylbut-2-enyl diphosphate</name>
        <dbReference type="ChEBI" id="CHEBI:128753"/>
    </ligand>
</feature>
<comment type="catalytic activity">
    <reaction evidence="5">
        <text>isopentenyl diphosphate + 2 oxidized [2Fe-2S]-[ferredoxin] + H2O = (2E)-4-hydroxy-3-methylbut-2-enyl diphosphate + 2 reduced [2Fe-2S]-[ferredoxin] + 2 H(+)</text>
        <dbReference type="Rhea" id="RHEA:24488"/>
        <dbReference type="Rhea" id="RHEA-COMP:10000"/>
        <dbReference type="Rhea" id="RHEA-COMP:10001"/>
        <dbReference type="ChEBI" id="CHEBI:15377"/>
        <dbReference type="ChEBI" id="CHEBI:15378"/>
        <dbReference type="ChEBI" id="CHEBI:33737"/>
        <dbReference type="ChEBI" id="CHEBI:33738"/>
        <dbReference type="ChEBI" id="CHEBI:128753"/>
        <dbReference type="ChEBI" id="CHEBI:128769"/>
        <dbReference type="EC" id="1.17.7.4"/>
    </reaction>
</comment>
<feature type="binding site" evidence="5">
    <location>
        <position position="241"/>
    </location>
    <ligand>
        <name>(2E)-4-hydroxy-3-methylbut-2-enyl diphosphate</name>
        <dbReference type="ChEBI" id="CHEBI:128753"/>
    </ligand>
</feature>
<evidence type="ECO:0000256" key="5">
    <source>
        <dbReference type="HAMAP-Rule" id="MF_00191"/>
    </source>
</evidence>
<dbReference type="EMBL" id="WJIF01000008">
    <property type="protein sequence ID" value="MRG60926.1"/>
    <property type="molecule type" value="Genomic_DNA"/>
</dbReference>
<dbReference type="GO" id="GO:0050992">
    <property type="term" value="P:dimethylallyl diphosphate biosynthetic process"/>
    <property type="evidence" value="ECO:0007669"/>
    <property type="project" value="UniProtKB-UniRule"/>
</dbReference>
<comment type="caution">
    <text evidence="6">The sequence shown here is derived from an EMBL/GenBank/DDBJ whole genome shotgun (WGS) entry which is preliminary data.</text>
</comment>
<feature type="binding site" evidence="5">
    <location>
        <position position="143"/>
    </location>
    <ligand>
        <name>(2E)-4-hydroxy-3-methylbut-2-enyl diphosphate</name>
        <dbReference type="ChEBI" id="CHEBI:128753"/>
    </ligand>
</feature>
<sequence length="347" mass="37721">MPRIPSVRGRLKDNPVAGTKRVLLAAPRGYCAGVDRAVIAVEKALEHYGAPVYVRKQIVHNIHVVTELEKQGAIFVEEVDEVPEGAHVVFSAHGVSPAVVHAAADRGLHAIDATCPLVTKVHREAVRFARDDFEILLIGHEGHEEVEGTAGEAPDHVTLVNSPDDVPNIEVRDPDKVVWLSQTTLSVDETMETVRRLRERFPNLQDPPSDDICYATQNRQVAIKKVAQDADLVIVVGSANSSNSVRLVEVALEYGAKAAYRVDYATEIRQEWLDGVSTVGVTSGASVPEGLVQEVLLDLADAGYADVAEVKTAEEDLMFSLPKELRRDLAGNRDERALGGRTRAAQA</sequence>
<dbReference type="Gene3D" id="3.40.50.11270">
    <property type="match status" value="1"/>
</dbReference>
<keyword evidence="2 5" id="KW-0479">Metal-binding</keyword>